<organism evidence="3 4">
    <name type="scientific">Paramecium primaurelia</name>
    <dbReference type="NCBI Taxonomy" id="5886"/>
    <lineage>
        <taxon>Eukaryota</taxon>
        <taxon>Sar</taxon>
        <taxon>Alveolata</taxon>
        <taxon>Ciliophora</taxon>
        <taxon>Intramacronucleata</taxon>
        <taxon>Oligohymenophorea</taxon>
        <taxon>Peniculida</taxon>
        <taxon>Parameciidae</taxon>
        <taxon>Paramecium</taxon>
    </lineage>
</organism>
<comment type="caution">
    <text evidence="3">The sequence shown here is derived from an EMBL/GenBank/DDBJ whole genome shotgun (WGS) entry which is preliminary data.</text>
</comment>
<dbReference type="Pfam" id="PF00635">
    <property type="entry name" value="Motile_Sperm"/>
    <property type="match status" value="1"/>
</dbReference>
<accession>A0A8S1Q5N9</accession>
<feature type="domain" description="MSP" evidence="2">
    <location>
        <begin position="2"/>
        <end position="120"/>
    </location>
</feature>
<evidence type="ECO:0000313" key="3">
    <source>
        <dbReference type="EMBL" id="CAD8110000.1"/>
    </source>
</evidence>
<keyword evidence="4" id="KW-1185">Reference proteome</keyword>
<name>A0A8S1Q5N9_PARPR</name>
<keyword evidence="1" id="KW-1133">Transmembrane helix</keyword>
<gene>
    <name evidence="3" type="ORF">PPRIM_AZ9-3.1.T1420112</name>
</gene>
<keyword evidence="1" id="KW-0812">Transmembrane</keyword>
<proteinExistence type="predicted"/>
<keyword evidence="1" id="KW-0472">Membrane</keyword>
<dbReference type="PROSITE" id="PS50202">
    <property type="entry name" value="MSP"/>
    <property type="match status" value="1"/>
</dbReference>
<dbReference type="EMBL" id="CAJJDM010000146">
    <property type="protein sequence ID" value="CAD8110000.1"/>
    <property type="molecule type" value="Genomic_DNA"/>
</dbReference>
<protein>
    <recommendedName>
        <fullName evidence="2">MSP domain-containing protein</fullName>
    </recommendedName>
</protein>
<dbReference type="Proteomes" id="UP000688137">
    <property type="component" value="Unassembled WGS sequence"/>
</dbReference>
<feature type="transmembrane region" description="Helical" evidence="1">
    <location>
        <begin position="212"/>
        <end position="230"/>
    </location>
</feature>
<evidence type="ECO:0000256" key="1">
    <source>
        <dbReference type="SAM" id="Phobius"/>
    </source>
</evidence>
<sequence>MELLRLSSNHVEFTYNKYDNMQSNIELYNDNLTPIAFKFKASNPNIFLVRPSIGILQPKQNQLVNVTLHCKVLENALIKEFNEKLQLISVPIFSGIQDPTTIFKDPSRPSENQKINIVIQTIDKKIISQGCGNVNQVFQSLHKQNTQLDFNNTIPEPKFDQTRFQSNNNQPNFGLLQQEMVQNEQQLLNLQKTHSNQILKPKNEPSKNSKDTILIIIISIISFYLVLRYFDLINRIIPK</sequence>
<dbReference type="AlphaFoldDB" id="A0A8S1Q5N9"/>
<dbReference type="OMA" id="KYDNMQS"/>
<reference evidence="3" key="1">
    <citation type="submission" date="2021-01" db="EMBL/GenBank/DDBJ databases">
        <authorList>
            <consortium name="Genoscope - CEA"/>
            <person name="William W."/>
        </authorList>
    </citation>
    <scope>NUCLEOTIDE SEQUENCE</scope>
</reference>
<evidence type="ECO:0000313" key="4">
    <source>
        <dbReference type="Proteomes" id="UP000688137"/>
    </source>
</evidence>
<dbReference type="InterPro" id="IPR000535">
    <property type="entry name" value="MSP_dom"/>
</dbReference>
<evidence type="ECO:0000259" key="2">
    <source>
        <dbReference type="PROSITE" id="PS50202"/>
    </source>
</evidence>